<keyword evidence="3" id="KW-1185">Reference proteome</keyword>
<proteinExistence type="predicted"/>
<protein>
    <submittedName>
        <fullName evidence="2">Uncharacterized protein</fullName>
    </submittedName>
</protein>
<accession>A0A4Z1P8W8</accession>
<feature type="signal peptide" evidence="1">
    <location>
        <begin position="1"/>
        <end position="18"/>
    </location>
</feature>
<comment type="caution">
    <text evidence="2">The sequence shown here is derived from an EMBL/GenBank/DDBJ whole genome shotgun (WGS) entry which is preliminary data.</text>
</comment>
<reference evidence="2 3" key="1">
    <citation type="submission" date="2019-04" db="EMBL/GenBank/DDBJ databases">
        <title>High contiguity whole genome sequence and gene annotation resource for two Venturia nashicola isolates.</title>
        <authorList>
            <person name="Prokchorchik M."/>
            <person name="Won K."/>
            <person name="Lee Y."/>
            <person name="Choi E.D."/>
            <person name="Segonzac C."/>
            <person name="Sohn K.H."/>
        </authorList>
    </citation>
    <scope>NUCLEOTIDE SEQUENCE [LARGE SCALE GENOMIC DNA]</scope>
    <source>
        <strain evidence="2 3">PRI2</strain>
    </source>
</reference>
<sequence>MMCLWLRFWSMIIFRAVTDTPWLSADIHKLAICFLVATVSGSGRKPSSAQSVGGFQTDGELWMKLYDASGNAPEAECEFVECALVMGRLIIFAMAKKIDRDMFAKERIG</sequence>
<dbReference type="AlphaFoldDB" id="A0A4Z1P8W8"/>
<evidence type="ECO:0000313" key="3">
    <source>
        <dbReference type="Proteomes" id="UP000298493"/>
    </source>
</evidence>
<gene>
    <name evidence="2" type="ORF">E6O75_ATG04756</name>
</gene>
<organism evidence="2 3">
    <name type="scientific">Venturia nashicola</name>
    <dbReference type="NCBI Taxonomy" id="86259"/>
    <lineage>
        <taxon>Eukaryota</taxon>
        <taxon>Fungi</taxon>
        <taxon>Dikarya</taxon>
        <taxon>Ascomycota</taxon>
        <taxon>Pezizomycotina</taxon>
        <taxon>Dothideomycetes</taxon>
        <taxon>Pleosporomycetidae</taxon>
        <taxon>Venturiales</taxon>
        <taxon>Venturiaceae</taxon>
        <taxon>Venturia</taxon>
    </lineage>
</organism>
<evidence type="ECO:0000256" key="1">
    <source>
        <dbReference type="SAM" id="SignalP"/>
    </source>
</evidence>
<evidence type="ECO:0000313" key="2">
    <source>
        <dbReference type="EMBL" id="TID21361.1"/>
    </source>
</evidence>
<dbReference type="EMBL" id="SNSC02000009">
    <property type="protein sequence ID" value="TID21361.1"/>
    <property type="molecule type" value="Genomic_DNA"/>
</dbReference>
<feature type="chain" id="PRO_5021505283" evidence="1">
    <location>
        <begin position="19"/>
        <end position="109"/>
    </location>
</feature>
<name>A0A4Z1P8W8_9PEZI</name>
<keyword evidence="1" id="KW-0732">Signal</keyword>
<dbReference type="Proteomes" id="UP000298493">
    <property type="component" value="Unassembled WGS sequence"/>
</dbReference>